<feature type="transmembrane region" description="Helical" evidence="14">
    <location>
        <begin position="177"/>
        <end position="199"/>
    </location>
</feature>
<dbReference type="GO" id="GO:0005524">
    <property type="term" value="F:ATP binding"/>
    <property type="evidence" value="ECO:0007669"/>
    <property type="project" value="UniProtKB-KW"/>
</dbReference>
<keyword evidence="10" id="KW-0067">ATP-binding</keyword>
<evidence type="ECO:0000256" key="9">
    <source>
        <dbReference type="ARBA" id="ARBA00022777"/>
    </source>
</evidence>
<keyword evidence="12" id="KW-0902">Two-component regulatory system</keyword>
<dbReference type="CDD" id="cd06225">
    <property type="entry name" value="HAMP"/>
    <property type="match status" value="1"/>
</dbReference>
<dbReference type="InterPro" id="IPR036890">
    <property type="entry name" value="HATPase_C_sf"/>
</dbReference>
<evidence type="ECO:0000256" key="14">
    <source>
        <dbReference type="SAM" id="Phobius"/>
    </source>
</evidence>
<evidence type="ECO:0000256" key="3">
    <source>
        <dbReference type="ARBA" id="ARBA00012438"/>
    </source>
</evidence>
<dbReference type="InterPro" id="IPR003594">
    <property type="entry name" value="HATPase_dom"/>
</dbReference>
<feature type="domain" description="HAMP" evidence="16">
    <location>
        <begin position="200"/>
        <end position="253"/>
    </location>
</feature>
<evidence type="ECO:0000259" key="16">
    <source>
        <dbReference type="PROSITE" id="PS50885"/>
    </source>
</evidence>
<evidence type="ECO:0000256" key="10">
    <source>
        <dbReference type="ARBA" id="ARBA00022840"/>
    </source>
</evidence>
<protein>
    <recommendedName>
        <fullName evidence="3">histidine kinase</fullName>
        <ecNumber evidence="3">2.7.13.3</ecNumber>
    </recommendedName>
</protein>
<dbReference type="Pfam" id="PF00672">
    <property type="entry name" value="HAMP"/>
    <property type="match status" value="1"/>
</dbReference>
<dbReference type="SMART" id="SM00388">
    <property type="entry name" value="HisKA"/>
    <property type="match status" value="1"/>
</dbReference>
<proteinExistence type="predicted"/>
<evidence type="ECO:0000256" key="12">
    <source>
        <dbReference type="ARBA" id="ARBA00023012"/>
    </source>
</evidence>
<dbReference type="Gene3D" id="6.10.340.10">
    <property type="match status" value="1"/>
</dbReference>
<keyword evidence="5" id="KW-0597">Phosphoprotein</keyword>
<evidence type="ECO:0000313" key="18">
    <source>
        <dbReference type="Proteomes" id="UP000282311"/>
    </source>
</evidence>
<evidence type="ECO:0000259" key="15">
    <source>
        <dbReference type="PROSITE" id="PS50109"/>
    </source>
</evidence>
<evidence type="ECO:0000256" key="6">
    <source>
        <dbReference type="ARBA" id="ARBA00022679"/>
    </source>
</evidence>
<evidence type="ECO:0000256" key="13">
    <source>
        <dbReference type="ARBA" id="ARBA00023136"/>
    </source>
</evidence>
<keyword evidence="6" id="KW-0808">Transferase</keyword>
<dbReference type="InterPro" id="IPR004358">
    <property type="entry name" value="Sig_transdc_His_kin-like_C"/>
</dbReference>
<feature type="domain" description="Histidine kinase" evidence="15">
    <location>
        <begin position="268"/>
        <end position="482"/>
    </location>
</feature>
<evidence type="ECO:0000313" key="17">
    <source>
        <dbReference type="EMBL" id="RKN74948.1"/>
    </source>
</evidence>
<organism evidence="17 18">
    <name type="scientific">Paenibacillus ginsengarvi</name>
    <dbReference type="NCBI Taxonomy" id="400777"/>
    <lineage>
        <taxon>Bacteria</taxon>
        <taxon>Bacillati</taxon>
        <taxon>Bacillota</taxon>
        <taxon>Bacilli</taxon>
        <taxon>Bacillales</taxon>
        <taxon>Paenibacillaceae</taxon>
        <taxon>Paenibacillus</taxon>
    </lineage>
</organism>
<evidence type="ECO:0000256" key="11">
    <source>
        <dbReference type="ARBA" id="ARBA00022989"/>
    </source>
</evidence>
<keyword evidence="7 14" id="KW-0812">Transmembrane</keyword>
<dbReference type="PROSITE" id="PS50109">
    <property type="entry name" value="HIS_KIN"/>
    <property type="match status" value="1"/>
</dbReference>
<dbReference type="EC" id="2.7.13.3" evidence="3"/>
<keyword evidence="4" id="KW-1003">Cell membrane</keyword>
<dbReference type="CDD" id="cd00075">
    <property type="entry name" value="HATPase"/>
    <property type="match status" value="1"/>
</dbReference>
<dbReference type="Gene3D" id="3.30.565.10">
    <property type="entry name" value="Histidine kinase-like ATPase, C-terminal domain"/>
    <property type="match status" value="1"/>
</dbReference>
<keyword evidence="13 14" id="KW-0472">Membrane</keyword>
<dbReference type="InterPro" id="IPR050428">
    <property type="entry name" value="TCS_sensor_his_kinase"/>
</dbReference>
<accession>A0A3B0BRI5</accession>
<dbReference type="SMART" id="SM00387">
    <property type="entry name" value="HATPase_c"/>
    <property type="match status" value="1"/>
</dbReference>
<evidence type="ECO:0000256" key="2">
    <source>
        <dbReference type="ARBA" id="ARBA00004651"/>
    </source>
</evidence>
<keyword evidence="11 14" id="KW-1133">Transmembrane helix</keyword>
<dbReference type="InterPro" id="IPR003661">
    <property type="entry name" value="HisK_dim/P_dom"/>
</dbReference>
<dbReference type="SUPFAM" id="SSF158472">
    <property type="entry name" value="HAMP domain-like"/>
    <property type="match status" value="1"/>
</dbReference>
<dbReference type="InterPro" id="IPR036097">
    <property type="entry name" value="HisK_dim/P_sf"/>
</dbReference>
<dbReference type="EMBL" id="RBAH01000023">
    <property type="protein sequence ID" value="RKN74948.1"/>
    <property type="molecule type" value="Genomic_DNA"/>
</dbReference>
<name>A0A3B0BRI5_9BACL</name>
<dbReference type="Gene3D" id="1.10.287.130">
    <property type="match status" value="1"/>
</dbReference>
<dbReference type="FunFam" id="3.30.565.10:FF:000006">
    <property type="entry name" value="Sensor histidine kinase WalK"/>
    <property type="match status" value="1"/>
</dbReference>
<dbReference type="Pfam" id="PF00512">
    <property type="entry name" value="HisKA"/>
    <property type="match status" value="1"/>
</dbReference>
<feature type="transmembrane region" description="Helical" evidence="14">
    <location>
        <begin position="20"/>
        <end position="42"/>
    </location>
</feature>
<dbReference type="SMART" id="SM00304">
    <property type="entry name" value="HAMP"/>
    <property type="match status" value="1"/>
</dbReference>
<dbReference type="Proteomes" id="UP000282311">
    <property type="component" value="Unassembled WGS sequence"/>
</dbReference>
<keyword evidence="18" id="KW-1185">Reference proteome</keyword>
<evidence type="ECO:0000256" key="1">
    <source>
        <dbReference type="ARBA" id="ARBA00000085"/>
    </source>
</evidence>
<dbReference type="CDD" id="cd00082">
    <property type="entry name" value="HisKA"/>
    <property type="match status" value="1"/>
</dbReference>
<evidence type="ECO:0000256" key="8">
    <source>
        <dbReference type="ARBA" id="ARBA00022741"/>
    </source>
</evidence>
<dbReference type="OrthoDB" id="335833at2"/>
<sequence length="482" mass="53870">MKWRFRLPAVLTPRSLGFQLLSRSLLVIAVILLFIGILQYVVMREFLFTNKAETMQNQLVTMPRDIFVNVDSEGGNSRLRGPLFFLPDMTLAFADPSGNVSNLTTWPEARTPPTLPRDQYDEVMKKKKRLNYTIARDELGTEQLVVLQPIDIRGRMLGVAQLSTSTAPLQEVALRQLLTFLALALLALLLGLLAFIPVIRRTLVPLSTIVETVGRIDAGSLDEKLPVPQGQLEIDRLAHSLEGMLERLDASFAAEKEAKEQMRRFIADASHELRTPLTSIHGFLEVLLRGAMHQPNQLQKALTSMYGESERINKLVNDLLLLAKMDRAPNMELHEGELDAVVIEMEPQLRLLAGNREVTLRLDAARCKFNSDKMKQVVLNLFHNAVQHTDPEHGRIAITLTADRQHVELAVADNGTGIPAEHVPHIFDRFYRSESSRTRKSGGAGLGLSITKLIVEAMNGTIRVESRTGEGTVFFVKFPAIP</sequence>
<dbReference type="GO" id="GO:0005886">
    <property type="term" value="C:plasma membrane"/>
    <property type="evidence" value="ECO:0007669"/>
    <property type="project" value="UniProtKB-SubCell"/>
</dbReference>
<keyword evidence="9" id="KW-0418">Kinase</keyword>
<dbReference type="Pfam" id="PF02518">
    <property type="entry name" value="HATPase_c"/>
    <property type="match status" value="1"/>
</dbReference>
<dbReference type="PRINTS" id="PR00344">
    <property type="entry name" value="BCTRLSENSOR"/>
</dbReference>
<comment type="catalytic activity">
    <reaction evidence="1">
        <text>ATP + protein L-histidine = ADP + protein N-phospho-L-histidine.</text>
        <dbReference type="EC" id="2.7.13.3"/>
    </reaction>
</comment>
<evidence type="ECO:0000256" key="4">
    <source>
        <dbReference type="ARBA" id="ARBA00022475"/>
    </source>
</evidence>
<dbReference type="AlphaFoldDB" id="A0A3B0BRI5"/>
<comment type="subcellular location">
    <subcellularLocation>
        <location evidence="2">Cell membrane</location>
        <topology evidence="2">Multi-pass membrane protein</topology>
    </subcellularLocation>
</comment>
<dbReference type="PANTHER" id="PTHR45436">
    <property type="entry name" value="SENSOR HISTIDINE KINASE YKOH"/>
    <property type="match status" value="1"/>
</dbReference>
<evidence type="ECO:0000256" key="5">
    <source>
        <dbReference type="ARBA" id="ARBA00022553"/>
    </source>
</evidence>
<dbReference type="InterPro" id="IPR005467">
    <property type="entry name" value="His_kinase_dom"/>
</dbReference>
<dbReference type="PROSITE" id="PS50885">
    <property type="entry name" value="HAMP"/>
    <property type="match status" value="1"/>
</dbReference>
<dbReference type="SUPFAM" id="SSF47384">
    <property type="entry name" value="Homodimeric domain of signal transducing histidine kinase"/>
    <property type="match status" value="1"/>
</dbReference>
<dbReference type="PANTHER" id="PTHR45436:SF5">
    <property type="entry name" value="SENSOR HISTIDINE KINASE TRCS"/>
    <property type="match status" value="1"/>
</dbReference>
<dbReference type="FunFam" id="1.10.287.130:FF:000001">
    <property type="entry name" value="Two-component sensor histidine kinase"/>
    <property type="match status" value="1"/>
</dbReference>
<gene>
    <name evidence="17" type="ORF">D7M11_25750</name>
</gene>
<dbReference type="SUPFAM" id="SSF55874">
    <property type="entry name" value="ATPase domain of HSP90 chaperone/DNA topoisomerase II/histidine kinase"/>
    <property type="match status" value="1"/>
</dbReference>
<keyword evidence="8" id="KW-0547">Nucleotide-binding</keyword>
<dbReference type="GO" id="GO:0000155">
    <property type="term" value="F:phosphorelay sensor kinase activity"/>
    <property type="evidence" value="ECO:0007669"/>
    <property type="project" value="InterPro"/>
</dbReference>
<comment type="caution">
    <text evidence="17">The sequence shown here is derived from an EMBL/GenBank/DDBJ whole genome shotgun (WGS) entry which is preliminary data.</text>
</comment>
<reference evidence="17 18" key="1">
    <citation type="journal article" date="2007" name="Int. J. Syst. Evol. Microbiol.">
        <title>Paenibacillus ginsengarvi sp. nov., isolated from soil from ginseng cultivation.</title>
        <authorList>
            <person name="Yoon M.H."/>
            <person name="Ten L.N."/>
            <person name="Im W.T."/>
        </authorList>
    </citation>
    <scope>NUCLEOTIDE SEQUENCE [LARGE SCALE GENOMIC DNA]</scope>
    <source>
        <strain evidence="17 18">KCTC 13059</strain>
    </source>
</reference>
<evidence type="ECO:0000256" key="7">
    <source>
        <dbReference type="ARBA" id="ARBA00022692"/>
    </source>
</evidence>
<dbReference type="RefSeq" id="WP_120750143.1">
    <property type="nucleotide sequence ID" value="NZ_RBAH01000023.1"/>
</dbReference>
<dbReference type="InterPro" id="IPR003660">
    <property type="entry name" value="HAMP_dom"/>
</dbReference>